<dbReference type="InterPro" id="IPR005475">
    <property type="entry name" value="Transketolase-like_Pyr-bd"/>
</dbReference>
<proteinExistence type="predicted"/>
<sequence length="121" mass="13382">MDQLDIRDVFFDRLYELGSQNSNIMIISADMDAFSLRRFENDFPTQYLNIGVSEQNMINVATGLAISGKIVFCYSIASFATLRCLEQIKVNICSMNLPVTIVGAGAGFSFGYDGPTHHGNQ</sequence>
<dbReference type="PANTHER" id="PTHR43825:SF5">
    <property type="entry name" value="HYPOTHETICAL TRANSKETOLASE FAMILY PROTEIN"/>
    <property type="match status" value="1"/>
</dbReference>
<dbReference type="Gene3D" id="3.40.50.970">
    <property type="match status" value="1"/>
</dbReference>
<dbReference type="AlphaFoldDB" id="A0A382TYG3"/>
<dbReference type="PANTHER" id="PTHR43825">
    <property type="entry name" value="PYRUVATE DEHYDROGENASE E1 COMPONENT"/>
    <property type="match status" value="1"/>
</dbReference>
<dbReference type="InterPro" id="IPR029061">
    <property type="entry name" value="THDP-binding"/>
</dbReference>
<evidence type="ECO:0000313" key="2">
    <source>
        <dbReference type="EMBL" id="SVD26551.1"/>
    </source>
</evidence>
<organism evidence="2">
    <name type="scientific">marine metagenome</name>
    <dbReference type="NCBI Taxonomy" id="408172"/>
    <lineage>
        <taxon>unclassified sequences</taxon>
        <taxon>metagenomes</taxon>
        <taxon>ecological metagenomes</taxon>
    </lineage>
</organism>
<dbReference type="Pfam" id="PF02779">
    <property type="entry name" value="Transket_pyr"/>
    <property type="match status" value="1"/>
</dbReference>
<accession>A0A382TYG3</accession>
<dbReference type="EMBL" id="UINC01139788">
    <property type="protein sequence ID" value="SVD26551.1"/>
    <property type="molecule type" value="Genomic_DNA"/>
</dbReference>
<protein>
    <recommendedName>
        <fullName evidence="1">Transketolase-like pyrimidine-binding domain-containing protein</fullName>
    </recommendedName>
</protein>
<name>A0A382TYG3_9ZZZZ</name>
<dbReference type="InterPro" id="IPR051157">
    <property type="entry name" value="PDH/Transketolase"/>
</dbReference>
<dbReference type="CDD" id="cd07033">
    <property type="entry name" value="TPP_PYR_DXS_TK_like"/>
    <property type="match status" value="1"/>
</dbReference>
<gene>
    <name evidence="2" type="ORF">METZ01_LOCUS379405</name>
</gene>
<feature type="domain" description="Transketolase-like pyrimidine-binding" evidence="1">
    <location>
        <begin position="3"/>
        <end position="119"/>
    </location>
</feature>
<dbReference type="SUPFAM" id="SSF52518">
    <property type="entry name" value="Thiamin diphosphate-binding fold (THDP-binding)"/>
    <property type="match status" value="1"/>
</dbReference>
<feature type="non-terminal residue" evidence="2">
    <location>
        <position position="121"/>
    </location>
</feature>
<reference evidence="2" key="1">
    <citation type="submission" date="2018-05" db="EMBL/GenBank/DDBJ databases">
        <authorList>
            <person name="Lanie J.A."/>
            <person name="Ng W.-L."/>
            <person name="Kazmierczak K.M."/>
            <person name="Andrzejewski T.M."/>
            <person name="Davidsen T.M."/>
            <person name="Wayne K.J."/>
            <person name="Tettelin H."/>
            <person name="Glass J.I."/>
            <person name="Rusch D."/>
            <person name="Podicherti R."/>
            <person name="Tsui H.-C.T."/>
            <person name="Winkler M.E."/>
        </authorList>
    </citation>
    <scope>NUCLEOTIDE SEQUENCE</scope>
</reference>
<evidence type="ECO:0000259" key="1">
    <source>
        <dbReference type="Pfam" id="PF02779"/>
    </source>
</evidence>